<name>A0A926HTC6_9FIRM</name>
<dbReference type="RefSeq" id="WP_249298810.1">
    <property type="nucleotide sequence ID" value="NZ_JACRSP010000001.1"/>
</dbReference>
<reference evidence="3" key="1">
    <citation type="submission" date="2020-08" db="EMBL/GenBank/DDBJ databases">
        <title>Genome public.</title>
        <authorList>
            <person name="Liu C."/>
            <person name="Sun Q."/>
        </authorList>
    </citation>
    <scope>NUCLEOTIDE SEQUENCE</scope>
    <source>
        <strain evidence="3">BX7</strain>
    </source>
</reference>
<evidence type="ECO:0000313" key="3">
    <source>
        <dbReference type="EMBL" id="MBC8535173.1"/>
    </source>
</evidence>
<evidence type="ECO:0000259" key="2">
    <source>
        <dbReference type="Pfam" id="PF13439"/>
    </source>
</evidence>
<organism evidence="3 4">
    <name type="scientific">Feifania hominis</name>
    <dbReference type="NCBI Taxonomy" id="2763660"/>
    <lineage>
        <taxon>Bacteria</taxon>
        <taxon>Bacillati</taxon>
        <taxon>Bacillota</taxon>
        <taxon>Clostridia</taxon>
        <taxon>Eubacteriales</taxon>
        <taxon>Feifaniaceae</taxon>
        <taxon>Feifania</taxon>
    </lineage>
</organism>
<dbReference type="PANTHER" id="PTHR12526">
    <property type="entry name" value="GLYCOSYLTRANSFERASE"/>
    <property type="match status" value="1"/>
</dbReference>
<dbReference type="Gene3D" id="3.40.50.2000">
    <property type="entry name" value="Glycogen Phosphorylase B"/>
    <property type="match status" value="2"/>
</dbReference>
<dbReference type="InterPro" id="IPR028098">
    <property type="entry name" value="Glyco_trans_4-like_N"/>
</dbReference>
<dbReference type="SUPFAM" id="SSF53756">
    <property type="entry name" value="UDP-Glycosyltransferase/glycogen phosphorylase"/>
    <property type="match status" value="1"/>
</dbReference>
<evidence type="ECO:0000259" key="1">
    <source>
        <dbReference type="Pfam" id="PF00534"/>
    </source>
</evidence>
<dbReference type="GO" id="GO:0016757">
    <property type="term" value="F:glycosyltransferase activity"/>
    <property type="evidence" value="ECO:0007669"/>
    <property type="project" value="InterPro"/>
</dbReference>
<protein>
    <submittedName>
        <fullName evidence="3">Glycosyltransferase</fullName>
    </submittedName>
</protein>
<evidence type="ECO:0000313" key="4">
    <source>
        <dbReference type="Proteomes" id="UP000620366"/>
    </source>
</evidence>
<feature type="domain" description="Glycosyl transferase family 1" evidence="1">
    <location>
        <begin position="175"/>
        <end position="340"/>
    </location>
</feature>
<dbReference type="PANTHER" id="PTHR12526:SF630">
    <property type="entry name" value="GLYCOSYLTRANSFERASE"/>
    <property type="match status" value="1"/>
</dbReference>
<dbReference type="Pfam" id="PF13439">
    <property type="entry name" value="Glyco_transf_4"/>
    <property type="match status" value="1"/>
</dbReference>
<dbReference type="AlphaFoldDB" id="A0A926HTC6"/>
<dbReference type="InterPro" id="IPR001296">
    <property type="entry name" value="Glyco_trans_1"/>
</dbReference>
<comment type="caution">
    <text evidence="3">The sequence shown here is derived from an EMBL/GenBank/DDBJ whole genome shotgun (WGS) entry which is preliminary data.</text>
</comment>
<feature type="domain" description="Glycosyltransferase subfamily 4-like N-terminal" evidence="2">
    <location>
        <begin position="13"/>
        <end position="163"/>
    </location>
</feature>
<sequence>MIRVTQILSDSNIGGAGTWVLKFAGHYDPALIELSVLVPRGAAITPLLRQTGAEVVEVPMAPDRSYDRQIVTALREPLRRLAPDVVHTHGSFAGRVAARRYTDAAAIYTKHTLDGERSGVKRAVWRFLDRRYSDGIIAVSECAKRNLIANGADPGRITVIYNGTVPIEPVSPGRREELRRGFGLEPDAFVFAIVARLEPIKDHRTFLRAAALAAAEHPNARFLIVGGGSLRGALESFARELGIGGQTVFTGEIAGAADVYRAADAVVLSSESENMPLSVLEAMSAGLPVLSTDVGGVREAVSDGISGLLAARSDAAALARGMARLMDEPELARTLGAAGERIYREKFTIERCVDRTQQLYQEARRV</sequence>
<dbReference type="Proteomes" id="UP000620366">
    <property type="component" value="Unassembled WGS sequence"/>
</dbReference>
<gene>
    <name evidence="3" type="ORF">H8695_00480</name>
</gene>
<dbReference type="EMBL" id="JACRSP010000001">
    <property type="protein sequence ID" value="MBC8535173.1"/>
    <property type="molecule type" value="Genomic_DNA"/>
</dbReference>
<dbReference type="Pfam" id="PF00534">
    <property type="entry name" value="Glycos_transf_1"/>
    <property type="match status" value="1"/>
</dbReference>
<proteinExistence type="predicted"/>
<accession>A0A926HTC6</accession>
<keyword evidence="4" id="KW-1185">Reference proteome</keyword>